<dbReference type="Pfam" id="PF05958">
    <property type="entry name" value="tRNA_U5-meth_tr"/>
    <property type="match status" value="2"/>
</dbReference>
<proteinExistence type="inferred from homology"/>
<dbReference type="GO" id="GO:0008173">
    <property type="term" value="F:RNA methyltransferase activity"/>
    <property type="evidence" value="ECO:0007669"/>
    <property type="project" value="InterPro"/>
</dbReference>
<dbReference type="PROSITE" id="PS51687">
    <property type="entry name" value="SAM_MT_RNA_M5U"/>
    <property type="match status" value="1"/>
</dbReference>
<organism evidence="6 7">
    <name type="scientific">Fragilariopsis cylindrus CCMP1102</name>
    <dbReference type="NCBI Taxonomy" id="635003"/>
    <lineage>
        <taxon>Eukaryota</taxon>
        <taxon>Sar</taxon>
        <taxon>Stramenopiles</taxon>
        <taxon>Ochrophyta</taxon>
        <taxon>Bacillariophyta</taxon>
        <taxon>Bacillariophyceae</taxon>
        <taxon>Bacillariophycidae</taxon>
        <taxon>Bacillariales</taxon>
        <taxon>Bacillariaceae</taxon>
        <taxon>Fragilariopsis</taxon>
    </lineage>
</organism>
<dbReference type="Proteomes" id="UP000095751">
    <property type="component" value="Unassembled WGS sequence"/>
</dbReference>
<feature type="binding site" evidence="4">
    <location>
        <position position="25"/>
    </location>
    <ligand>
        <name>S-adenosyl-L-methionine</name>
        <dbReference type="ChEBI" id="CHEBI:59789"/>
    </ligand>
</feature>
<dbReference type="GO" id="GO:0032259">
    <property type="term" value="P:methylation"/>
    <property type="evidence" value="ECO:0007669"/>
    <property type="project" value="UniProtKB-KW"/>
</dbReference>
<dbReference type="OrthoDB" id="10250660at2759"/>
<evidence type="ECO:0000313" key="6">
    <source>
        <dbReference type="EMBL" id="OEU16934.1"/>
    </source>
</evidence>
<keyword evidence="1 4" id="KW-0489">Methyltransferase</keyword>
<dbReference type="AlphaFoldDB" id="A0A1E7FFL6"/>
<dbReference type="SUPFAM" id="SSF53335">
    <property type="entry name" value="S-adenosyl-L-methionine-dependent methyltransferases"/>
    <property type="match status" value="1"/>
</dbReference>
<comment type="caution">
    <text evidence="4">Lacks conserved residue(s) required for the propagation of feature annotation.</text>
</comment>
<feature type="binding site" evidence="4">
    <location>
        <position position="105"/>
    </location>
    <ligand>
        <name>S-adenosyl-L-methionine</name>
        <dbReference type="ChEBI" id="CHEBI:59789"/>
    </ligand>
</feature>
<name>A0A1E7FFL6_9STRA</name>
<evidence type="ECO:0000256" key="1">
    <source>
        <dbReference type="ARBA" id="ARBA00022603"/>
    </source>
</evidence>
<protein>
    <submittedName>
        <fullName evidence="6">Uncharacterized protein</fullName>
    </submittedName>
</protein>
<feature type="compositionally biased region" description="Low complexity" evidence="5">
    <location>
        <begin position="138"/>
        <end position="150"/>
    </location>
</feature>
<dbReference type="PANTHER" id="PTHR11061:SF30">
    <property type="entry name" value="TRNA (URACIL(54)-C(5))-METHYLTRANSFERASE"/>
    <property type="match status" value="1"/>
</dbReference>
<dbReference type="InParanoid" id="A0A1E7FFL6"/>
<keyword evidence="2 4" id="KW-0808">Transferase</keyword>
<keyword evidence="3 4" id="KW-0949">S-adenosyl-L-methionine</keyword>
<evidence type="ECO:0000256" key="4">
    <source>
        <dbReference type="PROSITE-ProRule" id="PRU01024"/>
    </source>
</evidence>
<sequence length="212" mass="23816">MYCGCGAHTVALGRSGLISQILAIELDPRLVRSCEKNISLNGLQNLIQVYRGDAGRWSKEESRRRRRNQQRSRAFVETAHSDSRMRNTNNDDDNGSCNYDILLVDPPRQGLDEEVCRMAMMTMSDGDENNDDDSKVHGTSSGQNNNNNSSHGSGGCFQNILYVSCGHQALLRDLERLSPVYEVVNCAQMDLFPRTDSIETLVHLRKRTTTFT</sequence>
<dbReference type="GO" id="GO:0006396">
    <property type="term" value="P:RNA processing"/>
    <property type="evidence" value="ECO:0007669"/>
    <property type="project" value="InterPro"/>
</dbReference>
<feature type="active site" description="Nucleophile" evidence="4">
    <location>
        <position position="165"/>
    </location>
</feature>
<dbReference type="InterPro" id="IPR029063">
    <property type="entry name" value="SAM-dependent_MTases_sf"/>
</dbReference>
<dbReference type="Gene3D" id="3.40.50.150">
    <property type="entry name" value="Vaccinia Virus protein VP39"/>
    <property type="match status" value="1"/>
</dbReference>
<dbReference type="EMBL" id="KV784358">
    <property type="protein sequence ID" value="OEU16934.1"/>
    <property type="molecule type" value="Genomic_DNA"/>
</dbReference>
<evidence type="ECO:0000313" key="7">
    <source>
        <dbReference type="Proteomes" id="UP000095751"/>
    </source>
</evidence>
<dbReference type="PANTHER" id="PTHR11061">
    <property type="entry name" value="RNA M5U METHYLTRANSFERASE"/>
    <property type="match status" value="1"/>
</dbReference>
<gene>
    <name evidence="6" type="ORF">FRACYDRAFT_218078</name>
</gene>
<evidence type="ECO:0000256" key="3">
    <source>
        <dbReference type="ARBA" id="ARBA00022691"/>
    </source>
</evidence>
<keyword evidence="7" id="KW-1185">Reference proteome</keyword>
<dbReference type="InterPro" id="IPR010280">
    <property type="entry name" value="U5_MeTrfase_fam"/>
</dbReference>
<feature type="binding site" evidence="4">
    <location>
        <position position="2"/>
    </location>
    <ligand>
        <name>S-adenosyl-L-methionine</name>
        <dbReference type="ChEBI" id="CHEBI:59789"/>
    </ligand>
</feature>
<accession>A0A1E7FFL6</accession>
<dbReference type="KEGG" id="fcy:FRACYDRAFT_218078"/>
<feature type="region of interest" description="Disordered" evidence="5">
    <location>
        <begin position="55"/>
        <end position="93"/>
    </location>
</feature>
<evidence type="ECO:0000256" key="2">
    <source>
        <dbReference type="ARBA" id="ARBA00022679"/>
    </source>
</evidence>
<feature type="region of interest" description="Disordered" evidence="5">
    <location>
        <begin position="123"/>
        <end position="150"/>
    </location>
</feature>
<dbReference type="CDD" id="cd02440">
    <property type="entry name" value="AdoMet_MTases"/>
    <property type="match status" value="1"/>
</dbReference>
<reference evidence="6 7" key="1">
    <citation type="submission" date="2016-09" db="EMBL/GenBank/DDBJ databases">
        <title>Extensive genetic diversity and differential bi-allelic expression allows diatom success in the polar Southern Ocean.</title>
        <authorList>
            <consortium name="DOE Joint Genome Institute"/>
            <person name="Mock T."/>
            <person name="Otillar R.P."/>
            <person name="Strauss J."/>
            <person name="Dupont C."/>
            <person name="Frickenhaus S."/>
            <person name="Maumus F."/>
            <person name="Mcmullan M."/>
            <person name="Sanges R."/>
            <person name="Schmutz J."/>
            <person name="Toseland A."/>
            <person name="Valas R."/>
            <person name="Veluchamy A."/>
            <person name="Ward B.J."/>
            <person name="Allen A."/>
            <person name="Barry K."/>
            <person name="Falciatore A."/>
            <person name="Ferrante M."/>
            <person name="Fortunato A.E."/>
            <person name="Gloeckner G."/>
            <person name="Gruber A."/>
            <person name="Hipkin R."/>
            <person name="Janech M."/>
            <person name="Kroth P."/>
            <person name="Leese F."/>
            <person name="Lindquist E."/>
            <person name="Lyon B.R."/>
            <person name="Martin J."/>
            <person name="Mayer C."/>
            <person name="Parker M."/>
            <person name="Quesneville H."/>
            <person name="Raymond J."/>
            <person name="Uhlig C."/>
            <person name="Valentin K.U."/>
            <person name="Worden A.Z."/>
            <person name="Armbrust E.V."/>
            <person name="Bowler C."/>
            <person name="Green B."/>
            <person name="Moulton V."/>
            <person name="Van Oosterhout C."/>
            <person name="Grigoriev I."/>
        </authorList>
    </citation>
    <scope>NUCLEOTIDE SEQUENCE [LARGE SCALE GENOMIC DNA]</scope>
    <source>
        <strain evidence="6 7">CCMP1102</strain>
    </source>
</reference>
<evidence type="ECO:0000256" key="5">
    <source>
        <dbReference type="SAM" id="MobiDB-lite"/>
    </source>
</evidence>
<comment type="similarity">
    <text evidence="4">Belongs to the class I-like SAM-binding methyltransferase superfamily. RNA M5U methyltransferase family.</text>
</comment>